<comment type="function">
    <text evidence="5">PPIases accelerate the folding of proteins. It catalyzes the cis-trans isomerization of proline imidic peptide bonds in oligopeptides.</text>
</comment>
<sequence>MDDCRGQMHDQYHSIRVHKHNCLGQVLLLSKMLASSSGRCLGRPKAVSRTCMASSNHARTWHVMSRREAIEVRASLESSGEPNSFIDRRLALSMGAAAAISVTGLATTNSARAEEEPVVTQKVFFDVSVGGKAAGRIVLGLYGDVVPKTVANFAALATGEKGFGYKGCTFHRIIKNFVIQGGDFERGNGTGGYSIYGRRFPDENFKLMHAPGVLSMANAGPNTNGSQFFITTVDTPWLNGRHVVFGRVLEGMDVVRALEDVTVDRSARPTQPVVIDNCGLLE</sequence>
<organism evidence="6 7">
    <name type="scientific">Volvox reticuliferus</name>
    <dbReference type="NCBI Taxonomy" id="1737510"/>
    <lineage>
        <taxon>Eukaryota</taxon>
        <taxon>Viridiplantae</taxon>
        <taxon>Chlorophyta</taxon>
        <taxon>core chlorophytes</taxon>
        <taxon>Chlorophyceae</taxon>
        <taxon>CS clade</taxon>
        <taxon>Chlamydomonadales</taxon>
        <taxon>Volvocaceae</taxon>
        <taxon>Volvox</taxon>
    </lineage>
</organism>
<dbReference type="AlphaFoldDB" id="A0A8J4LY52"/>
<dbReference type="PROSITE" id="PS00170">
    <property type="entry name" value="CSA_PPIASE_1"/>
    <property type="match status" value="1"/>
</dbReference>
<dbReference type="GO" id="GO:0005737">
    <property type="term" value="C:cytoplasm"/>
    <property type="evidence" value="ECO:0007669"/>
    <property type="project" value="TreeGrafter"/>
</dbReference>
<evidence type="ECO:0000313" key="6">
    <source>
        <dbReference type="EMBL" id="GIM14826.1"/>
    </source>
</evidence>
<dbReference type="InterPro" id="IPR029000">
    <property type="entry name" value="Cyclophilin-like_dom_sf"/>
</dbReference>
<accession>A0A8J4LY52</accession>
<keyword evidence="3 5" id="KW-0697">Rotamase</keyword>
<dbReference type="Proteomes" id="UP000722791">
    <property type="component" value="Unassembled WGS sequence"/>
</dbReference>
<dbReference type="FunFam" id="2.40.100.10:FF:000001">
    <property type="entry name" value="Peptidyl-prolyl cis-trans isomerase"/>
    <property type="match status" value="1"/>
</dbReference>
<dbReference type="CDD" id="cd01926">
    <property type="entry name" value="cyclophilin_ABH_like"/>
    <property type="match status" value="1"/>
</dbReference>
<evidence type="ECO:0000313" key="7">
    <source>
        <dbReference type="Proteomes" id="UP000722791"/>
    </source>
</evidence>
<evidence type="ECO:0000256" key="4">
    <source>
        <dbReference type="ARBA" id="ARBA00023235"/>
    </source>
</evidence>
<dbReference type="InterPro" id="IPR002130">
    <property type="entry name" value="Cyclophilin-type_PPIase_dom"/>
</dbReference>
<dbReference type="Pfam" id="PF00160">
    <property type="entry name" value="Pro_isomerase"/>
    <property type="match status" value="1"/>
</dbReference>
<dbReference type="PROSITE" id="PS50072">
    <property type="entry name" value="CSA_PPIASE_2"/>
    <property type="match status" value="1"/>
</dbReference>
<comment type="similarity">
    <text evidence="2 5">Belongs to the cyclophilin-type PPIase family.</text>
</comment>
<evidence type="ECO:0000256" key="1">
    <source>
        <dbReference type="ARBA" id="ARBA00000971"/>
    </source>
</evidence>
<protein>
    <recommendedName>
        <fullName evidence="5">Peptidyl-prolyl cis-trans isomerase</fullName>
        <shortName evidence="5">PPIase</shortName>
        <ecNumber evidence="5">5.2.1.8</ecNumber>
    </recommendedName>
</protein>
<evidence type="ECO:0000256" key="5">
    <source>
        <dbReference type="RuleBase" id="RU363019"/>
    </source>
</evidence>
<comment type="catalytic activity">
    <reaction evidence="1 5">
        <text>[protein]-peptidylproline (omega=180) = [protein]-peptidylproline (omega=0)</text>
        <dbReference type="Rhea" id="RHEA:16237"/>
        <dbReference type="Rhea" id="RHEA-COMP:10747"/>
        <dbReference type="Rhea" id="RHEA-COMP:10748"/>
        <dbReference type="ChEBI" id="CHEBI:83833"/>
        <dbReference type="ChEBI" id="CHEBI:83834"/>
        <dbReference type="EC" id="5.2.1.8"/>
    </reaction>
</comment>
<dbReference type="Gene3D" id="2.40.100.10">
    <property type="entry name" value="Cyclophilin-like"/>
    <property type="match status" value="1"/>
</dbReference>
<dbReference type="PANTHER" id="PTHR11071">
    <property type="entry name" value="PEPTIDYL-PROLYL CIS-TRANS ISOMERASE"/>
    <property type="match status" value="1"/>
</dbReference>
<evidence type="ECO:0000256" key="3">
    <source>
        <dbReference type="ARBA" id="ARBA00023110"/>
    </source>
</evidence>
<gene>
    <name evidence="6" type="ORF">Vretimale_17705</name>
</gene>
<proteinExistence type="inferred from homology"/>
<name>A0A8J4LY52_9CHLO</name>
<dbReference type="EC" id="5.2.1.8" evidence="5"/>
<comment type="caution">
    <text evidence="6">The sequence shown here is derived from an EMBL/GenBank/DDBJ whole genome shotgun (WGS) entry which is preliminary data.</text>
</comment>
<keyword evidence="4 5" id="KW-0413">Isomerase</keyword>
<dbReference type="SUPFAM" id="SSF50891">
    <property type="entry name" value="Cyclophilin-like"/>
    <property type="match status" value="1"/>
</dbReference>
<reference evidence="6" key="1">
    <citation type="journal article" date="2021" name="Proc. Natl. Acad. Sci. U.S.A.">
        <title>Three genomes in the algal genus Volvox reveal the fate of a haploid sex-determining region after a transition to homothallism.</title>
        <authorList>
            <person name="Yamamoto K."/>
            <person name="Hamaji T."/>
            <person name="Kawai-Toyooka H."/>
            <person name="Matsuzaki R."/>
            <person name="Takahashi F."/>
            <person name="Nishimura Y."/>
            <person name="Kawachi M."/>
            <person name="Noguchi H."/>
            <person name="Minakuchi Y."/>
            <person name="Umen J.G."/>
            <person name="Toyoda A."/>
            <person name="Nozaki H."/>
        </authorList>
    </citation>
    <scope>NUCLEOTIDE SEQUENCE</scope>
    <source>
        <strain evidence="6">NIES-3785</strain>
    </source>
</reference>
<dbReference type="EMBL" id="BNCQ01000059">
    <property type="protein sequence ID" value="GIM14826.1"/>
    <property type="molecule type" value="Genomic_DNA"/>
</dbReference>
<dbReference type="OrthoDB" id="193499at2759"/>
<evidence type="ECO:0000256" key="2">
    <source>
        <dbReference type="ARBA" id="ARBA00007365"/>
    </source>
</evidence>
<dbReference type="GO" id="GO:0006457">
    <property type="term" value="P:protein folding"/>
    <property type="evidence" value="ECO:0007669"/>
    <property type="project" value="InterPro"/>
</dbReference>
<dbReference type="PANTHER" id="PTHR11071:SF420">
    <property type="entry name" value="PEPTIDYL-PROLYL CIS-TRANS ISOMERASE CYP20-3, CHLOROPLASTIC"/>
    <property type="match status" value="1"/>
</dbReference>
<dbReference type="InterPro" id="IPR020892">
    <property type="entry name" value="Cyclophilin-type_PPIase_CS"/>
</dbReference>
<dbReference type="GO" id="GO:0003755">
    <property type="term" value="F:peptidyl-prolyl cis-trans isomerase activity"/>
    <property type="evidence" value="ECO:0007669"/>
    <property type="project" value="UniProtKB-UniRule"/>
</dbReference>
<dbReference type="PRINTS" id="PR00153">
    <property type="entry name" value="CSAPPISMRASE"/>
</dbReference>
<dbReference type="GO" id="GO:0016018">
    <property type="term" value="F:cyclosporin A binding"/>
    <property type="evidence" value="ECO:0007669"/>
    <property type="project" value="TreeGrafter"/>
</dbReference>